<keyword evidence="3" id="KW-1185">Reference proteome</keyword>
<dbReference type="InterPro" id="IPR022742">
    <property type="entry name" value="Hydrolase_4"/>
</dbReference>
<evidence type="ECO:0000313" key="3">
    <source>
        <dbReference type="Proteomes" id="UP000799437"/>
    </source>
</evidence>
<dbReference type="PANTHER" id="PTHR43798:SF5">
    <property type="entry name" value="MONOACYLGLYCEROL LIPASE ABHD6"/>
    <property type="match status" value="1"/>
</dbReference>
<dbReference type="GO" id="GO:0047372">
    <property type="term" value="F:monoacylglycerol lipase activity"/>
    <property type="evidence" value="ECO:0007669"/>
    <property type="project" value="TreeGrafter"/>
</dbReference>
<dbReference type="PRINTS" id="PR00111">
    <property type="entry name" value="ABHYDROLASE"/>
</dbReference>
<dbReference type="EMBL" id="ML996569">
    <property type="protein sequence ID" value="KAF2760064.1"/>
    <property type="molecule type" value="Genomic_DNA"/>
</dbReference>
<dbReference type="GeneID" id="54484785"/>
<accession>A0A6A6WDD1</accession>
<dbReference type="PRINTS" id="PR00412">
    <property type="entry name" value="EPOXHYDRLASE"/>
</dbReference>
<name>A0A6A6WDD1_9PEZI</name>
<dbReference type="PANTHER" id="PTHR43798">
    <property type="entry name" value="MONOACYLGLYCEROL LIPASE"/>
    <property type="match status" value="1"/>
</dbReference>
<dbReference type="Proteomes" id="UP000799437">
    <property type="component" value="Unassembled WGS sequence"/>
</dbReference>
<dbReference type="AlphaFoldDB" id="A0A6A6WDD1"/>
<evidence type="ECO:0000259" key="1">
    <source>
        <dbReference type="Pfam" id="PF12146"/>
    </source>
</evidence>
<dbReference type="InterPro" id="IPR000639">
    <property type="entry name" value="Epox_hydrolase-like"/>
</dbReference>
<organism evidence="2 3">
    <name type="scientific">Pseudovirgaria hyperparasitica</name>
    <dbReference type="NCBI Taxonomy" id="470096"/>
    <lineage>
        <taxon>Eukaryota</taxon>
        <taxon>Fungi</taxon>
        <taxon>Dikarya</taxon>
        <taxon>Ascomycota</taxon>
        <taxon>Pezizomycotina</taxon>
        <taxon>Dothideomycetes</taxon>
        <taxon>Dothideomycetes incertae sedis</taxon>
        <taxon>Acrospermales</taxon>
        <taxon>Acrospermaceae</taxon>
        <taxon>Pseudovirgaria</taxon>
    </lineage>
</organism>
<protein>
    <submittedName>
        <fullName evidence="2">3-oxoadipate enol-lactone hydrolase</fullName>
    </submittedName>
</protein>
<dbReference type="OrthoDB" id="408373at2759"/>
<dbReference type="GO" id="GO:0016020">
    <property type="term" value="C:membrane"/>
    <property type="evidence" value="ECO:0007669"/>
    <property type="project" value="TreeGrafter"/>
</dbReference>
<dbReference type="Gene3D" id="3.40.50.1820">
    <property type="entry name" value="alpha/beta hydrolase"/>
    <property type="match status" value="1"/>
</dbReference>
<sequence>MPFLLVNSTRVHYSDTALSESTRETLVLLHGLGSSQNYYHAIIPELAKNGYRCIAPDHTGAGRSSYTQVEQSRDSLSANVVGLMDALKIERAVVVGHSMSGFIAAHLAASHPTRFSSAVLIGSVYPSPDLAPIFEKRIATVQDSGIEAMANTVPEAATHPSTHPLVRAFIRELILGNTAEGYISNCRVIASAQPPRFGDIKQPVLIIAGDSDYAAPKAMSERIHKELGTPEGKKRLEVYEQCGHWIVVEKPDKVANDIIKFLSDIQ</sequence>
<evidence type="ECO:0000313" key="2">
    <source>
        <dbReference type="EMBL" id="KAF2760064.1"/>
    </source>
</evidence>
<dbReference type="GO" id="GO:0046464">
    <property type="term" value="P:acylglycerol catabolic process"/>
    <property type="evidence" value="ECO:0007669"/>
    <property type="project" value="TreeGrafter"/>
</dbReference>
<keyword evidence="2" id="KW-0378">Hydrolase</keyword>
<dbReference type="Pfam" id="PF12146">
    <property type="entry name" value="Hydrolase_4"/>
    <property type="match status" value="1"/>
</dbReference>
<dbReference type="InterPro" id="IPR000073">
    <property type="entry name" value="AB_hydrolase_1"/>
</dbReference>
<dbReference type="RefSeq" id="XP_033602515.1">
    <property type="nucleotide sequence ID" value="XM_033743731.1"/>
</dbReference>
<dbReference type="SUPFAM" id="SSF53474">
    <property type="entry name" value="alpha/beta-Hydrolases"/>
    <property type="match status" value="1"/>
</dbReference>
<gene>
    <name evidence="2" type="ORF">EJ05DRAFT_475081</name>
</gene>
<dbReference type="InterPro" id="IPR050266">
    <property type="entry name" value="AB_hydrolase_sf"/>
</dbReference>
<feature type="domain" description="Serine aminopeptidase S33" evidence="1">
    <location>
        <begin position="21"/>
        <end position="250"/>
    </location>
</feature>
<reference evidence="2" key="1">
    <citation type="journal article" date="2020" name="Stud. Mycol.">
        <title>101 Dothideomycetes genomes: a test case for predicting lifestyles and emergence of pathogens.</title>
        <authorList>
            <person name="Haridas S."/>
            <person name="Albert R."/>
            <person name="Binder M."/>
            <person name="Bloem J."/>
            <person name="Labutti K."/>
            <person name="Salamov A."/>
            <person name="Andreopoulos B."/>
            <person name="Baker S."/>
            <person name="Barry K."/>
            <person name="Bills G."/>
            <person name="Bluhm B."/>
            <person name="Cannon C."/>
            <person name="Castanera R."/>
            <person name="Culley D."/>
            <person name="Daum C."/>
            <person name="Ezra D."/>
            <person name="Gonzalez J."/>
            <person name="Henrissat B."/>
            <person name="Kuo A."/>
            <person name="Liang C."/>
            <person name="Lipzen A."/>
            <person name="Lutzoni F."/>
            <person name="Magnuson J."/>
            <person name="Mondo S."/>
            <person name="Nolan M."/>
            <person name="Ohm R."/>
            <person name="Pangilinan J."/>
            <person name="Park H.-J."/>
            <person name="Ramirez L."/>
            <person name="Alfaro M."/>
            <person name="Sun H."/>
            <person name="Tritt A."/>
            <person name="Yoshinaga Y."/>
            <person name="Zwiers L.-H."/>
            <person name="Turgeon B."/>
            <person name="Goodwin S."/>
            <person name="Spatafora J."/>
            <person name="Crous P."/>
            <person name="Grigoriev I."/>
        </authorList>
    </citation>
    <scope>NUCLEOTIDE SEQUENCE</scope>
    <source>
        <strain evidence="2">CBS 121739</strain>
    </source>
</reference>
<proteinExistence type="predicted"/>
<dbReference type="InterPro" id="IPR029058">
    <property type="entry name" value="AB_hydrolase_fold"/>
</dbReference>